<dbReference type="GO" id="GO:0016874">
    <property type="term" value="F:ligase activity"/>
    <property type="evidence" value="ECO:0007669"/>
    <property type="project" value="UniProtKB-KW"/>
</dbReference>
<proteinExistence type="predicted"/>
<feature type="region of interest" description="Disordered" evidence="1">
    <location>
        <begin position="1"/>
        <end position="20"/>
    </location>
</feature>
<evidence type="ECO:0000259" key="2">
    <source>
        <dbReference type="Pfam" id="PF25475"/>
    </source>
</evidence>
<organism evidence="3 4">
    <name type="scientific">Quillaja saponaria</name>
    <name type="common">Soap bark tree</name>
    <dbReference type="NCBI Taxonomy" id="32244"/>
    <lineage>
        <taxon>Eukaryota</taxon>
        <taxon>Viridiplantae</taxon>
        <taxon>Streptophyta</taxon>
        <taxon>Embryophyta</taxon>
        <taxon>Tracheophyta</taxon>
        <taxon>Spermatophyta</taxon>
        <taxon>Magnoliopsida</taxon>
        <taxon>eudicotyledons</taxon>
        <taxon>Gunneridae</taxon>
        <taxon>Pentapetalae</taxon>
        <taxon>rosids</taxon>
        <taxon>fabids</taxon>
        <taxon>Fabales</taxon>
        <taxon>Quillajaceae</taxon>
        <taxon>Quillaja</taxon>
    </lineage>
</organism>
<dbReference type="AlphaFoldDB" id="A0AAD7Q2D3"/>
<dbReference type="Proteomes" id="UP001163823">
    <property type="component" value="Chromosome 4"/>
</dbReference>
<evidence type="ECO:0000313" key="4">
    <source>
        <dbReference type="Proteomes" id="UP001163823"/>
    </source>
</evidence>
<feature type="domain" description="DUF7903" evidence="2">
    <location>
        <begin position="42"/>
        <end position="394"/>
    </location>
</feature>
<name>A0AAD7Q2D3_QUISA</name>
<dbReference type="InterPro" id="IPR057225">
    <property type="entry name" value="DUF7903"/>
</dbReference>
<sequence>MAYIPPHKRHSNSKKGPLPTPQLLASQFKTKLNVNSSKLNVDKSGKIVYANHATSRWFAVGLDDNNRLPSSVHLDPIPVEFIERKIGEKPLILVNDDLPEEIGENYLRSPWESIAENVLQDLLCSIKNVRNEMESLELEEVKPTLVARFGKILIYGGPSGAQEKVRRSVPTGTMLGQLKRSFYTNIPTSYMERILGEESRKIGVEYEEEKDLYHVKLSDARRSDVTISCKCRVIKEQKKLQVYKIELNQVRHMVTDISCLPKNLDLRLMLCTKRILTSLEDDEMQCIGDLINSAVVDSNVKGGLRWPFGKASSGDRFSVVGVWHTIAKAYKSPSLRLKVRHADRFDFRTSTGESAIEISLKLKGIVSKLQVQNVDYGLILEMLEDNLRSIWNHFLNCEWFLT</sequence>
<dbReference type="EMBL" id="JARAOO010000004">
    <property type="protein sequence ID" value="KAJ7973587.1"/>
    <property type="molecule type" value="Genomic_DNA"/>
</dbReference>
<dbReference type="KEGG" id="qsa:O6P43_011293"/>
<accession>A0AAD7Q2D3</accession>
<reference evidence="3" key="1">
    <citation type="journal article" date="2023" name="Science">
        <title>Elucidation of the pathway for biosynthesis of saponin adjuvants from the soapbark tree.</title>
        <authorList>
            <person name="Reed J."/>
            <person name="Orme A."/>
            <person name="El-Demerdash A."/>
            <person name="Owen C."/>
            <person name="Martin L.B.B."/>
            <person name="Misra R.C."/>
            <person name="Kikuchi S."/>
            <person name="Rejzek M."/>
            <person name="Martin A.C."/>
            <person name="Harkess A."/>
            <person name="Leebens-Mack J."/>
            <person name="Louveau T."/>
            <person name="Stephenson M.J."/>
            <person name="Osbourn A."/>
        </authorList>
    </citation>
    <scope>NUCLEOTIDE SEQUENCE</scope>
    <source>
        <strain evidence="3">S10</strain>
    </source>
</reference>
<comment type="caution">
    <text evidence="3">The sequence shown here is derived from an EMBL/GenBank/DDBJ whole genome shotgun (WGS) entry which is preliminary data.</text>
</comment>
<feature type="compositionally biased region" description="Basic residues" evidence="1">
    <location>
        <begin position="1"/>
        <end position="13"/>
    </location>
</feature>
<dbReference type="Pfam" id="PF25475">
    <property type="entry name" value="DUF7903"/>
    <property type="match status" value="1"/>
</dbReference>
<evidence type="ECO:0000256" key="1">
    <source>
        <dbReference type="SAM" id="MobiDB-lite"/>
    </source>
</evidence>
<evidence type="ECO:0000313" key="3">
    <source>
        <dbReference type="EMBL" id="KAJ7973587.1"/>
    </source>
</evidence>
<keyword evidence="3" id="KW-0436">Ligase</keyword>
<gene>
    <name evidence="3" type="ORF">O6P43_011293</name>
</gene>
<protein>
    <submittedName>
        <fullName evidence="3">DNA ligase</fullName>
    </submittedName>
</protein>
<dbReference type="PANTHER" id="PTHR35481">
    <property type="entry name" value="DNA-DIRECTED RNA POLYMERASE SUBUNIT ALPHA"/>
    <property type="match status" value="1"/>
</dbReference>
<keyword evidence="4" id="KW-1185">Reference proteome</keyword>
<dbReference type="PANTHER" id="PTHR35481:SF1">
    <property type="entry name" value="DNA-DIRECTED RNA POLYMERASE SUBUNIT ALPHA"/>
    <property type="match status" value="1"/>
</dbReference>